<evidence type="ECO:0000313" key="1">
    <source>
        <dbReference type="EMBL" id="CAK5059325.1"/>
    </source>
</evidence>
<keyword evidence="2" id="KW-1185">Reference proteome</keyword>
<organism evidence="1 2">
    <name type="scientific">Meloidogyne enterolobii</name>
    <name type="common">Root-knot nematode worm</name>
    <name type="synonym">Meloidogyne mayaguensis</name>
    <dbReference type="NCBI Taxonomy" id="390850"/>
    <lineage>
        <taxon>Eukaryota</taxon>
        <taxon>Metazoa</taxon>
        <taxon>Ecdysozoa</taxon>
        <taxon>Nematoda</taxon>
        <taxon>Chromadorea</taxon>
        <taxon>Rhabditida</taxon>
        <taxon>Tylenchina</taxon>
        <taxon>Tylenchomorpha</taxon>
        <taxon>Tylenchoidea</taxon>
        <taxon>Meloidogynidae</taxon>
        <taxon>Meloidogyninae</taxon>
        <taxon>Meloidogyne</taxon>
    </lineage>
</organism>
<dbReference type="Proteomes" id="UP001497535">
    <property type="component" value="Unassembled WGS sequence"/>
</dbReference>
<evidence type="ECO:0000313" key="2">
    <source>
        <dbReference type="Proteomes" id="UP001497535"/>
    </source>
</evidence>
<protein>
    <submittedName>
        <fullName evidence="1">Uncharacterized protein</fullName>
    </submittedName>
</protein>
<comment type="caution">
    <text evidence="1">The sequence shown here is derived from an EMBL/GenBank/DDBJ whole genome shotgun (WGS) entry which is preliminary data.</text>
</comment>
<name>A0ACB0YRC0_MELEN</name>
<reference evidence="1" key="1">
    <citation type="submission" date="2023-11" db="EMBL/GenBank/DDBJ databases">
        <authorList>
            <person name="Poullet M."/>
        </authorList>
    </citation>
    <scope>NUCLEOTIDE SEQUENCE</scope>
    <source>
        <strain evidence="1">E1834</strain>
    </source>
</reference>
<gene>
    <name evidence="1" type="ORF">MENTE1834_LOCUS15679</name>
</gene>
<accession>A0ACB0YRC0</accession>
<sequence>MAVLLELIALGWVIASFIFSDRGEGASKGKLILFAPLLVFSFLICGLFLLIILLFSLKQNGQIGFDLNMSVAMGANVGYSFFICCFAFILAICSVPAGLFLTFLKENT</sequence>
<dbReference type="EMBL" id="CAVMJV010000017">
    <property type="protein sequence ID" value="CAK5059325.1"/>
    <property type="molecule type" value="Genomic_DNA"/>
</dbReference>
<proteinExistence type="predicted"/>